<keyword evidence="2" id="KW-1185">Reference proteome</keyword>
<proteinExistence type="predicted"/>
<comment type="caution">
    <text evidence="1">The sequence shown here is derived from an EMBL/GenBank/DDBJ whole genome shotgun (WGS) entry which is preliminary data.</text>
</comment>
<dbReference type="Proteomes" id="UP001597532">
    <property type="component" value="Unassembled WGS sequence"/>
</dbReference>
<protein>
    <submittedName>
        <fullName evidence="1">Uncharacterized protein</fullName>
    </submittedName>
</protein>
<name>A0ABW5VHZ6_9FLAO</name>
<evidence type="ECO:0000313" key="2">
    <source>
        <dbReference type="Proteomes" id="UP001597532"/>
    </source>
</evidence>
<dbReference type="EMBL" id="JBHUOK010000030">
    <property type="protein sequence ID" value="MFD2789920.1"/>
    <property type="molecule type" value="Genomic_DNA"/>
</dbReference>
<sequence length="318" mass="37522">MVYFGCINEKEFNELSSEEQKHHVIKKGVLEELTIDPLAKNSIPTNIEKDEFIKELRISKHLINEFYAYVLKALNPDIENASLDFYFGFDKKIYGLDSKEKKMLALKAFKDIAKDYLSNEIQVFQHEKSSRGIKHVIPQSILSRLFDQQTLFKEELAGTDLINQYIFGNMEAFNASNIYDQELIDSVEKFESNLKILVSLNDQYDFEKDEYFTRTAILKEKFLSKFDILFKSFEAYCFADQKILQIKDLHNVRIEGLYQAMLDAELIEPNALKFKDFVNNEYYFSITKIRSYYRQTNKSHEERVNTYSSEWSKLSFPK</sequence>
<reference evidence="2" key="1">
    <citation type="journal article" date="2019" name="Int. J. Syst. Evol. Microbiol.">
        <title>The Global Catalogue of Microorganisms (GCM) 10K type strain sequencing project: providing services to taxonomists for standard genome sequencing and annotation.</title>
        <authorList>
            <consortium name="The Broad Institute Genomics Platform"/>
            <consortium name="The Broad Institute Genome Sequencing Center for Infectious Disease"/>
            <person name="Wu L."/>
            <person name="Ma J."/>
        </authorList>
    </citation>
    <scope>NUCLEOTIDE SEQUENCE [LARGE SCALE GENOMIC DNA]</scope>
    <source>
        <strain evidence="2">KCTC 52924</strain>
    </source>
</reference>
<evidence type="ECO:0000313" key="1">
    <source>
        <dbReference type="EMBL" id="MFD2789920.1"/>
    </source>
</evidence>
<dbReference type="RefSeq" id="WP_251809407.1">
    <property type="nucleotide sequence ID" value="NZ_CP166679.1"/>
</dbReference>
<organism evidence="1 2">
    <name type="scientific">Arenibacter antarcticus</name>
    <dbReference type="NCBI Taxonomy" id="2040469"/>
    <lineage>
        <taxon>Bacteria</taxon>
        <taxon>Pseudomonadati</taxon>
        <taxon>Bacteroidota</taxon>
        <taxon>Flavobacteriia</taxon>
        <taxon>Flavobacteriales</taxon>
        <taxon>Flavobacteriaceae</taxon>
        <taxon>Arenibacter</taxon>
    </lineage>
</organism>
<gene>
    <name evidence="1" type="ORF">ACFS1K_09110</name>
</gene>
<accession>A0ABW5VHZ6</accession>